<dbReference type="InterPro" id="IPR018333">
    <property type="entry name" value="Squalene_cyclase"/>
</dbReference>
<dbReference type="Pfam" id="PF13249">
    <property type="entry name" value="SQHop_cyclase_N"/>
    <property type="match status" value="1"/>
</dbReference>
<dbReference type="FunFam" id="1.50.10.20:FF:000011">
    <property type="entry name" value="Terpene cyclase/mutase family member"/>
    <property type="match status" value="1"/>
</dbReference>
<protein>
    <recommendedName>
        <fullName evidence="3">Terpene cyclase/mutase family member</fullName>
        <ecNumber evidence="3">5.4.99.-</ecNumber>
    </recommendedName>
</protein>
<keyword evidence="7" id="KW-1185">Reference proteome</keyword>
<dbReference type="PANTHER" id="PTHR11764:SF88">
    <property type="entry name" value="ACHILLEOL B SYNTHASE"/>
    <property type="match status" value="1"/>
</dbReference>
<dbReference type="PaxDb" id="4565-Traes_4BL_C53429782.1"/>
<dbReference type="Proteomes" id="UP000019116">
    <property type="component" value="Chromosome 4B"/>
</dbReference>
<dbReference type="GO" id="GO:0016866">
    <property type="term" value="F:intramolecular transferase activity"/>
    <property type="evidence" value="ECO:0007669"/>
    <property type="project" value="InterPro"/>
</dbReference>
<feature type="domain" description="Squalene cyclase C-terminal" evidence="4">
    <location>
        <begin position="415"/>
        <end position="745"/>
    </location>
</feature>
<evidence type="ECO:0000313" key="6">
    <source>
        <dbReference type="EnsemblPlants" id="TraesCS4B02G390800.1"/>
    </source>
</evidence>
<keyword evidence="2" id="KW-0677">Repeat</keyword>
<evidence type="ECO:0000259" key="5">
    <source>
        <dbReference type="Pfam" id="PF13249"/>
    </source>
</evidence>
<dbReference type="EC" id="5.4.99.-" evidence="3"/>
<keyword evidence="3" id="KW-0413">Isomerase</keyword>
<dbReference type="SUPFAM" id="SSF48239">
    <property type="entry name" value="Terpenoid cyclases/Protein prenyltransferases"/>
    <property type="match status" value="2"/>
</dbReference>
<dbReference type="EnsemblPlants" id="TraesCS4B02G390800.1">
    <property type="protein sequence ID" value="TraesCS4B02G390800.1"/>
    <property type="gene ID" value="TraesCS4B02G390800"/>
</dbReference>
<dbReference type="AlphaFoldDB" id="A0A3B6IYG0"/>
<evidence type="ECO:0000313" key="7">
    <source>
        <dbReference type="Proteomes" id="UP000019116"/>
    </source>
</evidence>
<dbReference type="Gene3D" id="1.50.10.20">
    <property type="match status" value="2"/>
</dbReference>
<dbReference type="Gramene" id="TraesCS4B03G0995000.1">
    <property type="protein sequence ID" value="TraesCS4B03G0995000.1.CDS"/>
    <property type="gene ID" value="TraesCS4B03G0995000"/>
</dbReference>
<dbReference type="GO" id="GO:0005811">
    <property type="term" value="C:lipid droplet"/>
    <property type="evidence" value="ECO:0007669"/>
    <property type="project" value="InterPro"/>
</dbReference>
<dbReference type="PANTHER" id="PTHR11764">
    <property type="entry name" value="TERPENE CYCLASE/MUTASE FAMILY MEMBER"/>
    <property type="match status" value="1"/>
</dbReference>
<gene>
    <name evidence="6" type="primary">LOC123089815</name>
</gene>
<reference evidence="6" key="2">
    <citation type="submission" date="2018-10" db="UniProtKB">
        <authorList>
            <consortium name="EnsemblPlants"/>
        </authorList>
    </citation>
    <scope>IDENTIFICATION</scope>
</reference>
<dbReference type="InterPro" id="IPR008930">
    <property type="entry name" value="Terpenoid_cyclase/PrenylTrfase"/>
</dbReference>
<dbReference type="STRING" id="4565.A0A3B6IYG0"/>
<evidence type="ECO:0000256" key="3">
    <source>
        <dbReference type="RuleBase" id="RU362003"/>
    </source>
</evidence>
<dbReference type="Gramene" id="TraesCS4B02G390800.1">
    <property type="protein sequence ID" value="TraesCS4B02G390800.1"/>
    <property type="gene ID" value="TraesCS4B02G390800"/>
</dbReference>
<dbReference type="CDD" id="cd02892">
    <property type="entry name" value="SQCY_1"/>
    <property type="match status" value="1"/>
</dbReference>
<evidence type="ECO:0000256" key="2">
    <source>
        <dbReference type="ARBA" id="ARBA00022737"/>
    </source>
</evidence>
<dbReference type="GO" id="GO:0016104">
    <property type="term" value="P:triterpenoid biosynthetic process"/>
    <property type="evidence" value="ECO:0007669"/>
    <property type="project" value="InterPro"/>
</dbReference>
<feature type="domain" description="Squalene cyclase N-terminal" evidence="5">
    <location>
        <begin position="98"/>
        <end position="357"/>
    </location>
</feature>
<dbReference type="InterPro" id="IPR032697">
    <property type="entry name" value="SQ_cyclase_N"/>
</dbReference>
<evidence type="ECO:0000259" key="4">
    <source>
        <dbReference type="Pfam" id="PF13243"/>
    </source>
</evidence>
<evidence type="ECO:0000256" key="1">
    <source>
        <dbReference type="ARBA" id="ARBA00009755"/>
    </source>
</evidence>
<sequence length="753" mass="86101">MWRLKISEGGSPLLRSGNGFLGRAVWEYDPNAGTPEERAEVERLRCDFTRNRFQRKESQDLLMRMQFAKQNGVEANVSTINLEDNDITEGAILTSLRKALNQYAKLQAQDGHWPGDYSGIMFIMPLLIFSLHVTGTLNVILSSEHRREICRYIYNHQNEDGGWSTQVLTKSTMFGSCLNYATLRLLGEISDGKNDALARGRAWILSHGSATAAPQWAKIWLSVIGAYDWSGNNAIIPELWMAPHFLPFHPARFWSFARMVYMPMAYLYGKKFVGPITQTILEIREELYNIPYNEVDWNRARDSCAKEDLKYTRSPVQHIVWTCLNKFVEPMLNVWPFNKLRAISLSNLMKHIYYEDEATYHIGLCPINKALNMICCWVENPNSDAFRAHLPRIYDYLWLSEDGMKAQVYDGCQSWETSFIVQAIFSTNLIDEFGSTLKKAHEFLKSSQVLHDLPSHQNYYRDRSKGSWTLSTADNGWSVPDCTTEIIQALLYLSKVSADIVGLPIKEERLHDAIDCLLSYANDDGTFSSSESKRTASWTEVLNPSESFRNIVVDYLHVECTSSAMQCFILFNELYPQDCAEEIKRCIKKAAIFIENQQKNGSWYGTWGVCFTYGAFFAIKGLVAAGRTYDNSIHVRNGCNFLISKQLSGGGWGESYLSSENEDYVHSGSPHAVSTAWAMLALIYSGQTERDPEPLYRSTKQLIKMQMETGDFPQQEHVGCFNSSLYFNYPNYRNLFPIWALGEFRCRLLGMKK</sequence>
<accession>A0A3B6IYG0</accession>
<organism evidence="6">
    <name type="scientific">Triticum aestivum</name>
    <name type="common">Wheat</name>
    <dbReference type="NCBI Taxonomy" id="4565"/>
    <lineage>
        <taxon>Eukaryota</taxon>
        <taxon>Viridiplantae</taxon>
        <taxon>Streptophyta</taxon>
        <taxon>Embryophyta</taxon>
        <taxon>Tracheophyta</taxon>
        <taxon>Spermatophyta</taxon>
        <taxon>Magnoliopsida</taxon>
        <taxon>Liliopsida</taxon>
        <taxon>Poales</taxon>
        <taxon>Poaceae</taxon>
        <taxon>BOP clade</taxon>
        <taxon>Pooideae</taxon>
        <taxon>Triticodae</taxon>
        <taxon>Triticeae</taxon>
        <taxon>Triticinae</taxon>
        <taxon>Triticum</taxon>
    </lineage>
</organism>
<dbReference type="Pfam" id="PF13243">
    <property type="entry name" value="SQHop_cyclase_C"/>
    <property type="match status" value="1"/>
</dbReference>
<reference evidence="6" key="1">
    <citation type="submission" date="2018-08" db="EMBL/GenBank/DDBJ databases">
        <authorList>
            <person name="Rossello M."/>
        </authorList>
    </citation>
    <scope>NUCLEOTIDE SEQUENCE [LARGE SCALE GENOMIC DNA]</scope>
    <source>
        <strain evidence="6">cv. Chinese Spring</strain>
    </source>
</reference>
<comment type="similarity">
    <text evidence="1 3">Belongs to the terpene cyclase/mutase family.</text>
</comment>
<dbReference type="OMA" id="SYECTRT"/>
<name>A0A3B6IYG0_WHEAT</name>
<proteinExistence type="inferred from homology"/>
<dbReference type="NCBIfam" id="TIGR01787">
    <property type="entry name" value="squalene_cyclas"/>
    <property type="match status" value="1"/>
</dbReference>
<dbReference type="InterPro" id="IPR032696">
    <property type="entry name" value="SQ_cyclase_C"/>
</dbReference>
<dbReference type="SMR" id="A0A3B6IYG0"/>